<feature type="region of interest" description="Disordered" evidence="1">
    <location>
        <begin position="1"/>
        <end position="198"/>
    </location>
</feature>
<feature type="compositionally biased region" description="Acidic residues" evidence="1">
    <location>
        <begin position="53"/>
        <end position="104"/>
    </location>
</feature>
<reference evidence="2 3" key="1">
    <citation type="submission" date="2021-05" db="EMBL/GenBank/DDBJ databases">
        <title>Genome Assembly of Synthetic Allotetraploid Brassica napus Reveals Homoeologous Exchanges between Subgenomes.</title>
        <authorList>
            <person name="Davis J.T."/>
        </authorList>
    </citation>
    <scope>NUCLEOTIDE SEQUENCE [LARGE SCALE GENOMIC DNA]</scope>
    <source>
        <strain evidence="3">cv. Da-Ae</strain>
        <tissue evidence="2">Seedling</tissue>
    </source>
</reference>
<dbReference type="EMBL" id="JAGKQM010000003">
    <property type="protein sequence ID" value="KAH0935406.1"/>
    <property type="molecule type" value="Genomic_DNA"/>
</dbReference>
<gene>
    <name evidence="2" type="ORF">HID58_012523</name>
</gene>
<dbReference type="Proteomes" id="UP000824890">
    <property type="component" value="Unassembled WGS sequence"/>
</dbReference>
<evidence type="ECO:0000256" key="1">
    <source>
        <dbReference type="SAM" id="MobiDB-lite"/>
    </source>
</evidence>
<feature type="compositionally biased region" description="Basic and acidic residues" evidence="1">
    <location>
        <begin position="138"/>
        <end position="148"/>
    </location>
</feature>
<evidence type="ECO:0000313" key="3">
    <source>
        <dbReference type="Proteomes" id="UP000824890"/>
    </source>
</evidence>
<evidence type="ECO:0000313" key="2">
    <source>
        <dbReference type="EMBL" id="KAH0935406.1"/>
    </source>
</evidence>
<organism evidence="2 3">
    <name type="scientific">Brassica napus</name>
    <name type="common">Rape</name>
    <dbReference type="NCBI Taxonomy" id="3708"/>
    <lineage>
        <taxon>Eukaryota</taxon>
        <taxon>Viridiplantae</taxon>
        <taxon>Streptophyta</taxon>
        <taxon>Embryophyta</taxon>
        <taxon>Tracheophyta</taxon>
        <taxon>Spermatophyta</taxon>
        <taxon>Magnoliopsida</taxon>
        <taxon>eudicotyledons</taxon>
        <taxon>Gunneridae</taxon>
        <taxon>Pentapetalae</taxon>
        <taxon>rosids</taxon>
        <taxon>malvids</taxon>
        <taxon>Brassicales</taxon>
        <taxon>Brassicaceae</taxon>
        <taxon>Brassiceae</taxon>
        <taxon>Brassica</taxon>
    </lineage>
</organism>
<accession>A0ABQ8E3Z9</accession>
<protein>
    <submittedName>
        <fullName evidence="2">Uncharacterized protein</fullName>
    </submittedName>
</protein>
<keyword evidence="3" id="KW-1185">Reference proteome</keyword>
<proteinExistence type="predicted"/>
<feature type="compositionally biased region" description="Basic residues" evidence="1">
    <location>
        <begin position="157"/>
        <end position="168"/>
    </location>
</feature>
<sequence length="198" mass="22338">MRDKYMPPRKTVRRRYPSPEPSGESSTDDETNEVERKVPFNVALMRPRPFNPFDEDDSTDSEATDSEATDSEATDSEATDSEATDSEATDSEATDSEATDNEENEVARESPKATRMRVRAREPSDEDDSTDSDATSQEELKLSPKKNNDAVNEPPNKKRRLHRRKMYTPRRFISPEAEVNQTDAKPCNSGGSKESHFD</sequence>
<comment type="caution">
    <text evidence="2">The sequence shown here is derived from an EMBL/GenBank/DDBJ whole genome shotgun (WGS) entry which is preliminary data.</text>
</comment>
<name>A0ABQ8E3Z9_BRANA</name>